<feature type="region of interest" description="Disordered" evidence="1">
    <location>
        <begin position="211"/>
        <end position="231"/>
    </location>
</feature>
<dbReference type="EMBL" id="JACEFO010000302">
    <property type="protein sequence ID" value="KAF8775613.1"/>
    <property type="molecule type" value="Genomic_DNA"/>
</dbReference>
<evidence type="ECO:0000256" key="1">
    <source>
        <dbReference type="SAM" id="MobiDB-lite"/>
    </source>
</evidence>
<comment type="caution">
    <text evidence="2">The sequence shown here is derived from an EMBL/GenBank/DDBJ whole genome shotgun (WGS) entry which is preliminary data.</text>
</comment>
<name>A0A835FVX0_9POAL</name>
<accession>A0A835FVX0</accession>
<protein>
    <submittedName>
        <fullName evidence="2">Uncharacterized protein</fullName>
    </submittedName>
</protein>
<dbReference type="AlphaFoldDB" id="A0A835FVX0"/>
<sequence length="294" mass="31759">MRCEERVSVVYSAFVDGPAGRRCCRVLSELKLRRRRSFNLCGRIAGEPEALSSCTLVVYYASRLAQSVALIRSLTFTGHRSSPSACGSAIIHSDELLEGGRDNVTASFVWDRSPLYSIAMRAMPDISFPLIASTLAGYPDQARSSAAFVWRVRDRDRRIDDIAGREGRMATGGRPVACCCAAVLLATALLLSAPDATGSARSLPSLPSSPFIARHAGGGSDGSHHSITGGGARATARWPLRSLPVWFVRGNATHLGGHGQRRKSCGRWLEHRLPNRATLPTAARKTPRGPVRLR</sequence>
<reference evidence="2" key="1">
    <citation type="submission" date="2020-07" db="EMBL/GenBank/DDBJ databases">
        <title>Genome sequence and genetic diversity analysis of an under-domesticated orphan crop, white fonio (Digitaria exilis).</title>
        <authorList>
            <person name="Bennetzen J.L."/>
            <person name="Chen S."/>
            <person name="Ma X."/>
            <person name="Wang X."/>
            <person name="Yssel A.E.J."/>
            <person name="Chaluvadi S.R."/>
            <person name="Johnson M."/>
            <person name="Gangashetty P."/>
            <person name="Hamidou F."/>
            <person name="Sanogo M.D."/>
            <person name="Zwaenepoel A."/>
            <person name="Wallace J."/>
            <person name="Van De Peer Y."/>
            <person name="Van Deynze A."/>
        </authorList>
    </citation>
    <scope>NUCLEOTIDE SEQUENCE</scope>
    <source>
        <tissue evidence="2">Leaves</tissue>
    </source>
</reference>
<keyword evidence="3" id="KW-1185">Reference proteome</keyword>
<evidence type="ECO:0000313" key="2">
    <source>
        <dbReference type="EMBL" id="KAF8775613.1"/>
    </source>
</evidence>
<gene>
    <name evidence="2" type="ORF">HU200_004389</name>
</gene>
<proteinExistence type="predicted"/>
<dbReference type="Proteomes" id="UP000636709">
    <property type="component" value="Unassembled WGS sequence"/>
</dbReference>
<evidence type="ECO:0000313" key="3">
    <source>
        <dbReference type="Proteomes" id="UP000636709"/>
    </source>
</evidence>
<organism evidence="2 3">
    <name type="scientific">Digitaria exilis</name>
    <dbReference type="NCBI Taxonomy" id="1010633"/>
    <lineage>
        <taxon>Eukaryota</taxon>
        <taxon>Viridiplantae</taxon>
        <taxon>Streptophyta</taxon>
        <taxon>Embryophyta</taxon>
        <taxon>Tracheophyta</taxon>
        <taxon>Spermatophyta</taxon>
        <taxon>Magnoliopsida</taxon>
        <taxon>Liliopsida</taxon>
        <taxon>Poales</taxon>
        <taxon>Poaceae</taxon>
        <taxon>PACMAD clade</taxon>
        <taxon>Panicoideae</taxon>
        <taxon>Panicodae</taxon>
        <taxon>Paniceae</taxon>
        <taxon>Anthephorinae</taxon>
        <taxon>Digitaria</taxon>
    </lineage>
</organism>